<name>A0A840F510_9ACTN</name>
<dbReference type="FunFam" id="1.10.3470.10:FF:000001">
    <property type="entry name" value="Vitamin B12 ABC transporter permease BtuC"/>
    <property type="match status" value="1"/>
</dbReference>
<evidence type="ECO:0000256" key="4">
    <source>
        <dbReference type="ARBA" id="ARBA00022475"/>
    </source>
</evidence>
<comment type="subcellular location">
    <subcellularLocation>
        <location evidence="1">Cell membrane</location>
        <topology evidence="1">Multi-pass membrane protein</topology>
    </subcellularLocation>
</comment>
<dbReference type="GO" id="GO:0022857">
    <property type="term" value="F:transmembrane transporter activity"/>
    <property type="evidence" value="ECO:0007669"/>
    <property type="project" value="InterPro"/>
</dbReference>
<feature type="transmembrane region" description="Helical" evidence="8">
    <location>
        <begin position="120"/>
        <end position="139"/>
    </location>
</feature>
<feature type="transmembrane region" description="Helical" evidence="8">
    <location>
        <begin position="151"/>
        <end position="172"/>
    </location>
</feature>
<reference evidence="9 10" key="1">
    <citation type="submission" date="2020-08" db="EMBL/GenBank/DDBJ databases">
        <title>Sequencing the genomes of 1000 actinobacteria strains.</title>
        <authorList>
            <person name="Klenk H.-P."/>
        </authorList>
    </citation>
    <scope>NUCLEOTIDE SEQUENCE [LARGE SCALE GENOMIC DNA]</scope>
    <source>
        <strain evidence="9 10">DSM 45298</strain>
    </source>
</reference>
<protein>
    <submittedName>
        <fullName evidence="9">Iron complex transport system permease protein</fullName>
    </submittedName>
</protein>
<evidence type="ECO:0000313" key="9">
    <source>
        <dbReference type="EMBL" id="MBB4134627.1"/>
    </source>
</evidence>
<dbReference type="PANTHER" id="PTHR30472:SF1">
    <property type="entry name" value="FE(3+) DICITRATE TRANSPORT SYSTEM PERMEASE PROTEIN FECC-RELATED"/>
    <property type="match status" value="1"/>
</dbReference>
<dbReference type="PANTHER" id="PTHR30472">
    <property type="entry name" value="FERRIC ENTEROBACTIN TRANSPORT SYSTEM PERMEASE PROTEIN"/>
    <property type="match status" value="1"/>
</dbReference>
<dbReference type="Pfam" id="PF01032">
    <property type="entry name" value="FecCD"/>
    <property type="match status" value="1"/>
</dbReference>
<evidence type="ECO:0000313" key="10">
    <source>
        <dbReference type="Proteomes" id="UP000551501"/>
    </source>
</evidence>
<dbReference type="Gene3D" id="1.10.3470.10">
    <property type="entry name" value="ABC transporter involved in vitamin B12 uptake, BtuC"/>
    <property type="match status" value="1"/>
</dbReference>
<dbReference type="CDD" id="cd06550">
    <property type="entry name" value="TM_ABC_iron-siderophores_like"/>
    <property type="match status" value="1"/>
</dbReference>
<feature type="transmembrane region" description="Helical" evidence="8">
    <location>
        <begin position="239"/>
        <end position="266"/>
    </location>
</feature>
<keyword evidence="6 8" id="KW-1133">Transmembrane helix</keyword>
<keyword evidence="4" id="KW-1003">Cell membrane</keyword>
<accession>A0A840F510</accession>
<feature type="transmembrane region" description="Helical" evidence="8">
    <location>
        <begin position="65"/>
        <end position="84"/>
    </location>
</feature>
<sequence>MVSRNSARAALWLLGCGVLAVLSLVSLTVGAEWVPLPTAWDALTHYDSSVVGQAIVVDQRIPRTVLALLVGVALAVAGALMQALTRNPLADPGILGVNNGAALAVTIAIGGLGLSDVSAYIWFAFLGAVLAAVGVYLLGSVGRGGGTPVRLTLAGVALSAVLMGVTTGLMLLDPVAFNGLRAWNTGSLLGRPIGVAATVAPFILAGLLLSAVVARALNSVSLGDDLARSLGTDVGRTRAVSVVAITLLCGAAVAAAGPIAFVGLMVPHIARWIVGPQQPWIIAFALIGGPLLVLSADMVGRVIMPGEMAVGLVTAFVGAPVLIALVRRRKVSGL</sequence>
<evidence type="ECO:0000256" key="7">
    <source>
        <dbReference type="ARBA" id="ARBA00023136"/>
    </source>
</evidence>
<feature type="transmembrane region" description="Helical" evidence="8">
    <location>
        <begin position="192"/>
        <end position="218"/>
    </location>
</feature>
<dbReference type="GO" id="GO:0005886">
    <property type="term" value="C:plasma membrane"/>
    <property type="evidence" value="ECO:0007669"/>
    <property type="project" value="UniProtKB-SubCell"/>
</dbReference>
<organism evidence="9 10">
    <name type="scientific">Gordonia humi</name>
    <dbReference type="NCBI Taxonomy" id="686429"/>
    <lineage>
        <taxon>Bacteria</taxon>
        <taxon>Bacillati</taxon>
        <taxon>Actinomycetota</taxon>
        <taxon>Actinomycetes</taxon>
        <taxon>Mycobacteriales</taxon>
        <taxon>Gordoniaceae</taxon>
        <taxon>Gordonia</taxon>
    </lineage>
</organism>
<dbReference type="RefSeq" id="WP_183369775.1">
    <property type="nucleotide sequence ID" value="NZ_BAABHL010000049.1"/>
</dbReference>
<feature type="transmembrane region" description="Helical" evidence="8">
    <location>
        <begin position="308"/>
        <end position="326"/>
    </location>
</feature>
<keyword evidence="3" id="KW-0813">Transport</keyword>
<dbReference type="EMBL" id="JACIFP010000001">
    <property type="protein sequence ID" value="MBB4134627.1"/>
    <property type="molecule type" value="Genomic_DNA"/>
</dbReference>
<dbReference type="GO" id="GO:0033214">
    <property type="term" value="P:siderophore-iron import into cell"/>
    <property type="evidence" value="ECO:0007669"/>
    <property type="project" value="TreeGrafter"/>
</dbReference>
<dbReference type="SUPFAM" id="SSF81345">
    <property type="entry name" value="ABC transporter involved in vitamin B12 uptake, BtuC"/>
    <property type="match status" value="1"/>
</dbReference>
<proteinExistence type="inferred from homology"/>
<dbReference type="Proteomes" id="UP000551501">
    <property type="component" value="Unassembled WGS sequence"/>
</dbReference>
<feature type="transmembrane region" description="Helical" evidence="8">
    <location>
        <begin position="278"/>
        <end position="296"/>
    </location>
</feature>
<evidence type="ECO:0000256" key="5">
    <source>
        <dbReference type="ARBA" id="ARBA00022692"/>
    </source>
</evidence>
<feature type="transmembrane region" description="Helical" evidence="8">
    <location>
        <begin position="96"/>
        <end position="114"/>
    </location>
</feature>
<dbReference type="InterPro" id="IPR037294">
    <property type="entry name" value="ABC_BtuC-like"/>
</dbReference>
<keyword evidence="10" id="KW-1185">Reference proteome</keyword>
<evidence type="ECO:0000256" key="6">
    <source>
        <dbReference type="ARBA" id="ARBA00022989"/>
    </source>
</evidence>
<evidence type="ECO:0000256" key="1">
    <source>
        <dbReference type="ARBA" id="ARBA00004651"/>
    </source>
</evidence>
<evidence type="ECO:0000256" key="3">
    <source>
        <dbReference type="ARBA" id="ARBA00022448"/>
    </source>
</evidence>
<dbReference type="InterPro" id="IPR000522">
    <property type="entry name" value="ABC_transptr_permease_BtuC"/>
</dbReference>
<evidence type="ECO:0000256" key="2">
    <source>
        <dbReference type="ARBA" id="ARBA00007935"/>
    </source>
</evidence>
<evidence type="ECO:0000256" key="8">
    <source>
        <dbReference type="SAM" id="Phobius"/>
    </source>
</evidence>
<comment type="similarity">
    <text evidence="2">Belongs to the binding-protein-dependent transport system permease family. FecCD subfamily.</text>
</comment>
<dbReference type="AlphaFoldDB" id="A0A840F510"/>
<keyword evidence="7 8" id="KW-0472">Membrane</keyword>
<gene>
    <name evidence="9" type="ORF">BKA16_001179</name>
</gene>
<comment type="caution">
    <text evidence="9">The sequence shown here is derived from an EMBL/GenBank/DDBJ whole genome shotgun (WGS) entry which is preliminary data.</text>
</comment>
<keyword evidence="5 8" id="KW-0812">Transmembrane</keyword>